<evidence type="ECO:0000313" key="11">
    <source>
        <dbReference type="EMBL" id="KAK4283082.1"/>
    </source>
</evidence>
<evidence type="ECO:0000259" key="10">
    <source>
        <dbReference type="Pfam" id="PF13193"/>
    </source>
</evidence>
<gene>
    <name evidence="11" type="ORF">QN277_000077</name>
</gene>
<dbReference type="PROSITE" id="PS00455">
    <property type="entry name" value="AMP_BINDING"/>
    <property type="match status" value="1"/>
</dbReference>
<evidence type="ECO:0000256" key="1">
    <source>
        <dbReference type="ARBA" id="ARBA00006432"/>
    </source>
</evidence>
<dbReference type="InterPro" id="IPR025110">
    <property type="entry name" value="AMP-bd_C"/>
</dbReference>
<dbReference type="Pfam" id="PF00501">
    <property type="entry name" value="AMP-binding"/>
    <property type="match status" value="1"/>
</dbReference>
<evidence type="ECO:0000313" key="12">
    <source>
        <dbReference type="Proteomes" id="UP001293593"/>
    </source>
</evidence>
<reference evidence="11" key="1">
    <citation type="submission" date="2023-10" db="EMBL/GenBank/DDBJ databases">
        <title>Chromosome-level genome of the transformable northern wattle, Acacia crassicarpa.</title>
        <authorList>
            <person name="Massaro I."/>
            <person name="Sinha N.R."/>
            <person name="Poethig S."/>
            <person name="Leichty A.R."/>
        </authorList>
    </citation>
    <scope>NUCLEOTIDE SEQUENCE</scope>
    <source>
        <strain evidence="11">Acra3RX</strain>
        <tissue evidence="11">Leaf</tissue>
    </source>
</reference>
<evidence type="ECO:0000256" key="6">
    <source>
        <dbReference type="ARBA" id="ARBA00067955"/>
    </source>
</evidence>
<dbReference type="GO" id="GO:0031956">
    <property type="term" value="F:medium-chain fatty acid-CoA ligase activity"/>
    <property type="evidence" value="ECO:0007669"/>
    <property type="project" value="TreeGrafter"/>
</dbReference>
<evidence type="ECO:0000256" key="4">
    <source>
        <dbReference type="ARBA" id="ARBA00022840"/>
    </source>
</evidence>
<dbReference type="GO" id="GO:0006631">
    <property type="term" value="P:fatty acid metabolic process"/>
    <property type="evidence" value="ECO:0007669"/>
    <property type="project" value="TreeGrafter"/>
</dbReference>
<evidence type="ECO:0000256" key="5">
    <source>
        <dbReference type="ARBA" id="ARBA00066722"/>
    </source>
</evidence>
<dbReference type="InterPro" id="IPR045851">
    <property type="entry name" value="AMP-bd_C_sf"/>
</dbReference>
<dbReference type="GO" id="GO:0005524">
    <property type="term" value="F:ATP binding"/>
    <property type="evidence" value="ECO:0007669"/>
    <property type="project" value="UniProtKB-KW"/>
</dbReference>
<keyword evidence="12" id="KW-1185">Reference proteome</keyword>
<accession>A0AAE1TF55</accession>
<evidence type="ECO:0000259" key="9">
    <source>
        <dbReference type="Pfam" id="PF00501"/>
    </source>
</evidence>
<dbReference type="Gene3D" id="3.40.50.12780">
    <property type="entry name" value="N-terminal domain of ligase-like"/>
    <property type="match status" value="1"/>
</dbReference>
<dbReference type="EMBL" id="JAWXYG010000001">
    <property type="protein sequence ID" value="KAK4283082.1"/>
    <property type="molecule type" value="Genomic_DNA"/>
</dbReference>
<dbReference type="InterPro" id="IPR020845">
    <property type="entry name" value="AMP-binding_CS"/>
</dbReference>
<dbReference type="Proteomes" id="UP001293593">
    <property type="component" value="Unassembled WGS sequence"/>
</dbReference>
<dbReference type="FunFam" id="3.30.300.30:FF:000007">
    <property type="entry name" value="4-coumarate--CoA ligase 2"/>
    <property type="match status" value="1"/>
</dbReference>
<keyword evidence="2" id="KW-0436">Ligase</keyword>
<dbReference type="SUPFAM" id="SSF56801">
    <property type="entry name" value="Acetyl-CoA synthetase-like"/>
    <property type="match status" value="1"/>
</dbReference>
<dbReference type="CDD" id="cd05926">
    <property type="entry name" value="FACL_fum10p_like"/>
    <property type="match status" value="1"/>
</dbReference>
<evidence type="ECO:0000256" key="3">
    <source>
        <dbReference type="ARBA" id="ARBA00022741"/>
    </source>
</evidence>
<dbReference type="PANTHER" id="PTHR43201">
    <property type="entry name" value="ACYL-COA SYNTHETASE"/>
    <property type="match status" value="1"/>
</dbReference>
<dbReference type="InterPro" id="IPR000873">
    <property type="entry name" value="AMP-dep_synth/lig_dom"/>
</dbReference>
<comment type="similarity">
    <text evidence="1">Belongs to the ATP-dependent AMP-binding enzyme family.</text>
</comment>
<keyword evidence="4" id="KW-0067">ATP-binding</keyword>
<protein>
    <recommendedName>
        <fullName evidence="6">Oxalate--CoA ligase</fullName>
        <ecNumber evidence="5">6.2.1.8</ecNumber>
    </recommendedName>
    <alternativeName>
        <fullName evidence="7">Acyl-activating enzyme 3</fullName>
    </alternativeName>
    <alternativeName>
        <fullName evidence="8">Oxalyl-CoA synthetase</fullName>
    </alternativeName>
</protein>
<keyword evidence="3" id="KW-0547">Nucleotide-binding</keyword>
<evidence type="ECO:0000256" key="7">
    <source>
        <dbReference type="ARBA" id="ARBA00078960"/>
    </source>
</evidence>
<dbReference type="AlphaFoldDB" id="A0AAE1TF55"/>
<dbReference type="GO" id="GO:0050203">
    <property type="term" value="F:oxalate-CoA ligase activity"/>
    <property type="evidence" value="ECO:0007669"/>
    <property type="project" value="UniProtKB-EC"/>
</dbReference>
<proteinExistence type="inferred from homology"/>
<organism evidence="11 12">
    <name type="scientific">Acacia crassicarpa</name>
    <name type="common">northern wattle</name>
    <dbReference type="NCBI Taxonomy" id="499986"/>
    <lineage>
        <taxon>Eukaryota</taxon>
        <taxon>Viridiplantae</taxon>
        <taxon>Streptophyta</taxon>
        <taxon>Embryophyta</taxon>
        <taxon>Tracheophyta</taxon>
        <taxon>Spermatophyta</taxon>
        <taxon>Magnoliopsida</taxon>
        <taxon>eudicotyledons</taxon>
        <taxon>Gunneridae</taxon>
        <taxon>Pentapetalae</taxon>
        <taxon>rosids</taxon>
        <taxon>fabids</taxon>
        <taxon>Fabales</taxon>
        <taxon>Fabaceae</taxon>
        <taxon>Caesalpinioideae</taxon>
        <taxon>mimosoid clade</taxon>
        <taxon>Acacieae</taxon>
        <taxon>Acacia</taxon>
    </lineage>
</organism>
<dbReference type="GO" id="GO:0033611">
    <property type="term" value="P:oxalate catabolic process"/>
    <property type="evidence" value="ECO:0007669"/>
    <property type="project" value="UniProtKB-ARBA"/>
</dbReference>
<sequence>MEAPTLTGLLNQIAAEFPSRRAISVSGKFDLTYSRLIELVERAASRLVSSGINVGDVVALTFPNTVEYVIMFLAVIRARATAAPLNAAYTAEEFEFYLSDSESKLLLTPQEGNAAAQAAASKLNIPHATASLPKADDAEVSLSLTQNESKSESAAELVNDPSDVALFLHTSGTTSRPKGVPLTQHNLAASVQNIKSVYRFTESDSTVIVLPLFHVHGLIAGLLSSLISGAAVALPAAGRFSASTFWADMMNYNATWYTAVPTIHQIILDRHSTKPEPHPKLRFIRSCSASLAPIILGRLEEAFGAPVLEAYAMTEASHQMSSNPLPDEGPHKPGSVGKSVGLEMAILNEKGEIQKAEMKGEVCIRGPNVTKGYKNNPASNKTAFEFGWFHTGDIGFFDSEGYLHLVGRIKELINRGGEKISPIEVDAVLLSHPDIAQAVAFGVPDDKYGEEINCAVIAREGSEIDEEEVLKFCKKNLASFKVPKKVFITDSMPKTATGKILRRLVAEKFVSQK</sequence>
<feature type="domain" description="AMP-dependent synthetase/ligase" evidence="9">
    <location>
        <begin position="13"/>
        <end position="373"/>
    </location>
</feature>
<dbReference type="InterPro" id="IPR045310">
    <property type="entry name" value="Pcs60-like"/>
</dbReference>
<name>A0AAE1TF55_9FABA</name>
<feature type="domain" description="AMP-binding enzyme C-terminal" evidence="10">
    <location>
        <begin position="424"/>
        <end position="499"/>
    </location>
</feature>
<dbReference type="InterPro" id="IPR042099">
    <property type="entry name" value="ANL_N_sf"/>
</dbReference>
<dbReference type="PANTHER" id="PTHR43201:SF5">
    <property type="entry name" value="MEDIUM-CHAIN ACYL-COA LIGASE ACSF2, MITOCHONDRIAL"/>
    <property type="match status" value="1"/>
</dbReference>
<dbReference type="Gene3D" id="3.30.300.30">
    <property type="match status" value="1"/>
</dbReference>
<dbReference type="FunFam" id="3.40.50.12780:FF:000039">
    <property type="entry name" value="Peroxisomal-coenzyme A synthetase"/>
    <property type="match status" value="1"/>
</dbReference>
<dbReference type="EC" id="6.2.1.8" evidence="5"/>
<comment type="caution">
    <text evidence="11">The sequence shown here is derived from an EMBL/GenBank/DDBJ whole genome shotgun (WGS) entry which is preliminary data.</text>
</comment>
<dbReference type="Pfam" id="PF13193">
    <property type="entry name" value="AMP-binding_C"/>
    <property type="match status" value="1"/>
</dbReference>
<evidence type="ECO:0000256" key="2">
    <source>
        <dbReference type="ARBA" id="ARBA00022598"/>
    </source>
</evidence>
<dbReference type="GO" id="GO:0005737">
    <property type="term" value="C:cytoplasm"/>
    <property type="evidence" value="ECO:0007669"/>
    <property type="project" value="UniProtKB-ARBA"/>
</dbReference>
<evidence type="ECO:0000256" key="8">
    <source>
        <dbReference type="ARBA" id="ARBA00083427"/>
    </source>
</evidence>